<dbReference type="OrthoDB" id="49105at2"/>
<evidence type="ECO:0000313" key="3">
    <source>
        <dbReference type="Proteomes" id="UP000315343"/>
    </source>
</evidence>
<gene>
    <name evidence="2" type="ORF">LY60_02731</name>
</gene>
<feature type="region of interest" description="Disordered" evidence="1">
    <location>
        <begin position="1"/>
        <end position="34"/>
    </location>
</feature>
<protein>
    <submittedName>
        <fullName evidence="2">Uncharacterized protein</fullName>
    </submittedName>
</protein>
<comment type="caution">
    <text evidence="2">The sequence shown here is derived from an EMBL/GenBank/DDBJ whole genome shotgun (WGS) entry which is preliminary data.</text>
</comment>
<dbReference type="RefSeq" id="WP_145084705.1">
    <property type="nucleotide sequence ID" value="NZ_DAMBUX010000002.1"/>
</dbReference>
<proteinExistence type="predicted"/>
<dbReference type="AlphaFoldDB" id="A0A562J6J3"/>
<sequence>MIKEINSVRPSGVQNSKTAEYIKHKDKSDSDTIKNNKKFDSIEINKLISDNEKRISEFKEQIKKMIAKQGEESNLTLFGQKINVSLEDSQKAAQQVEEGGEYSIDAVATRIMDMAKALSGGDKSKISLLKDAVIKGFDAAGMEFNDGAGLPEICNKTYDEIMKRFDDWQKE</sequence>
<accession>A0A562J6J3</accession>
<evidence type="ECO:0000313" key="2">
    <source>
        <dbReference type="EMBL" id="TWH78703.1"/>
    </source>
</evidence>
<evidence type="ECO:0000256" key="1">
    <source>
        <dbReference type="SAM" id="MobiDB-lite"/>
    </source>
</evidence>
<feature type="compositionally biased region" description="Polar residues" evidence="1">
    <location>
        <begin position="8"/>
        <end position="18"/>
    </location>
</feature>
<name>A0A562J6J3_9FIRM</name>
<organism evidence="2 3">
    <name type="scientific">Sedimentibacter saalensis</name>
    <dbReference type="NCBI Taxonomy" id="130788"/>
    <lineage>
        <taxon>Bacteria</taxon>
        <taxon>Bacillati</taxon>
        <taxon>Bacillota</taxon>
        <taxon>Tissierellia</taxon>
        <taxon>Sedimentibacter</taxon>
    </lineage>
</organism>
<feature type="compositionally biased region" description="Basic and acidic residues" evidence="1">
    <location>
        <begin position="20"/>
        <end position="34"/>
    </location>
</feature>
<dbReference type="EMBL" id="VLKH01000008">
    <property type="protein sequence ID" value="TWH78703.1"/>
    <property type="molecule type" value="Genomic_DNA"/>
</dbReference>
<reference evidence="2 3" key="1">
    <citation type="submission" date="2019-07" db="EMBL/GenBank/DDBJ databases">
        <title>Genomic Encyclopedia of Type Strains, Phase I: the one thousand microbial genomes (KMG-I) project.</title>
        <authorList>
            <person name="Kyrpides N."/>
        </authorList>
    </citation>
    <scope>NUCLEOTIDE SEQUENCE [LARGE SCALE GENOMIC DNA]</scope>
    <source>
        <strain evidence="2 3">DSM 13558</strain>
    </source>
</reference>
<dbReference type="Proteomes" id="UP000315343">
    <property type="component" value="Unassembled WGS sequence"/>
</dbReference>
<keyword evidence="3" id="KW-1185">Reference proteome</keyword>